<keyword evidence="1" id="KW-0812">Transmembrane</keyword>
<feature type="transmembrane region" description="Helical" evidence="1">
    <location>
        <begin position="94"/>
        <end position="111"/>
    </location>
</feature>
<dbReference type="OrthoDB" id="6269570at2"/>
<reference evidence="2 3" key="1">
    <citation type="submission" date="2015-09" db="EMBL/GenBank/DDBJ databases">
        <title>Draft Genome Sequence of Pseudoalteromonas lipolytica UCD-48B.</title>
        <authorList>
            <person name="Krusor M."/>
            <person name="Coil D.A."/>
            <person name="Lang J.M."/>
            <person name="Eisen J.A."/>
            <person name="Alexiev A."/>
        </authorList>
    </citation>
    <scope>NUCLEOTIDE SEQUENCE [LARGE SCALE GENOMIC DNA]</scope>
    <source>
        <strain evidence="2 3">UCD-48B</strain>
    </source>
</reference>
<dbReference type="GO" id="GO:0016746">
    <property type="term" value="F:acyltransferase activity"/>
    <property type="evidence" value="ECO:0007669"/>
    <property type="project" value="UniProtKB-KW"/>
</dbReference>
<keyword evidence="2" id="KW-0808">Transferase</keyword>
<dbReference type="PATRIC" id="fig|570156.3.peg.1441"/>
<evidence type="ECO:0000256" key="1">
    <source>
        <dbReference type="SAM" id="Phobius"/>
    </source>
</evidence>
<protein>
    <submittedName>
        <fullName evidence="2">Acyltransferase</fullName>
    </submittedName>
</protein>
<keyword evidence="2" id="KW-0012">Acyltransferase</keyword>
<organism evidence="2 3">
    <name type="scientific">Pseudoalteromonas lipolytica</name>
    <dbReference type="NCBI Taxonomy" id="570156"/>
    <lineage>
        <taxon>Bacteria</taxon>
        <taxon>Pseudomonadati</taxon>
        <taxon>Pseudomonadota</taxon>
        <taxon>Gammaproteobacteria</taxon>
        <taxon>Alteromonadales</taxon>
        <taxon>Pseudoalteromonadaceae</taxon>
        <taxon>Pseudoalteromonas</taxon>
    </lineage>
</organism>
<feature type="transmembrane region" description="Helical" evidence="1">
    <location>
        <begin position="65"/>
        <end position="82"/>
    </location>
</feature>
<keyword evidence="1" id="KW-1133">Transmembrane helix</keyword>
<name>A0A0P7E8B1_9GAMM</name>
<evidence type="ECO:0000313" key="2">
    <source>
        <dbReference type="EMBL" id="KPM81846.1"/>
    </source>
</evidence>
<dbReference type="RefSeq" id="WP_054554381.1">
    <property type="nucleotide sequence ID" value="NZ_LJTC01000013.1"/>
</dbReference>
<comment type="caution">
    <text evidence="2">The sequence shown here is derived from an EMBL/GenBank/DDBJ whole genome shotgun (WGS) entry which is preliminary data.</text>
</comment>
<feature type="transmembrane region" description="Helical" evidence="1">
    <location>
        <begin position="123"/>
        <end position="141"/>
    </location>
</feature>
<dbReference type="EMBL" id="LJTC01000013">
    <property type="protein sequence ID" value="KPM81846.1"/>
    <property type="molecule type" value="Genomic_DNA"/>
</dbReference>
<dbReference type="Proteomes" id="UP000050378">
    <property type="component" value="Unassembled WGS sequence"/>
</dbReference>
<sequence>MSAAITLTQYVKKRTGVPLGHKDSLRNMLTRSLGASSFYLFWRYWNPVWSYYLSRYVMKPCNDIMPVWCAVVVTFAVSGALHDLAVSLVKLKPLFFFTPWFTVMGALVLVSKYSQIQFSSAPWWLRALANISFIGLSYWLTSHLF</sequence>
<evidence type="ECO:0000313" key="3">
    <source>
        <dbReference type="Proteomes" id="UP000050378"/>
    </source>
</evidence>
<keyword evidence="1" id="KW-0472">Membrane</keyword>
<dbReference type="AlphaFoldDB" id="A0A0P7E8B1"/>
<proteinExistence type="predicted"/>
<accession>A0A0P7E8B1</accession>
<gene>
    <name evidence="2" type="ORF">AOG27_17585</name>
</gene>